<dbReference type="Pfam" id="PF18731">
    <property type="entry name" value="HEPN_Swt1"/>
    <property type="match status" value="1"/>
</dbReference>
<reference evidence="3 4" key="1">
    <citation type="submission" date="2023-07" db="EMBL/GenBank/DDBJ databases">
        <title>Sequencing the genomes of 1000 actinobacteria strains.</title>
        <authorList>
            <person name="Klenk H.-P."/>
        </authorList>
    </citation>
    <scope>NUCLEOTIDE SEQUENCE [LARGE SCALE GENOMIC DNA]</scope>
    <source>
        <strain evidence="3 4">DSM 45554</strain>
    </source>
</reference>
<organism evidence="3 4">
    <name type="scientific">Promicromonospora iranensis</name>
    <dbReference type="NCBI Taxonomy" id="1105144"/>
    <lineage>
        <taxon>Bacteria</taxon>
        <taxon>Bacillati</taxon>
        <taxon>Actinomycetota</taxon>
        <taxon>Actinomycetes</taxon>
        <taxon>Micrococcales</taxon>
        <taxon>Promicromonosporaceae</taxon>
        <taxon>Promicromonospora</taxon>
    </lineage>
</organism>
<dbReference type="InterPro" id="IPR041650">
    <property type="entry name" value="HEPN_Swt1"/>
</dbReference>
<accession>A0ABU2CST8</accession>
<evidence type="ECO:0000313" key="4">
    <source>
        <dbReference type="Proteomes" id="UP001183585"/>
    </source>
</evidence>
<feature type="domain" description="DUF3320" evidence="1">
    <location>
        <begin position="229"/>
        <end position="272"/>
    </location>
</feature>
<feature type="domain" description="Swt1-like HEPN" evidence="2">
    <location>
        <begin position="13"/>
        <end position="123"/>
    </location>
</feature>
<keyword evidence="4" id="KW-1185">Reference proteome</keyword>
<dbReference type="Proteomes" id="UP001183585">
    <property type="component" value="Unassembled WGS sequence"/>
</dbReference>
<comment type="caution">
    <text evidence="3">The sequence shown here is derived from an EMBL/GenBank/DDBJ whole genome shotgun (WGS) entry which is preliminary data.</text>
</comment>
<proteinExistence type="predicted"/>
<gene>
    <name evidence="3" type="ORF">J2S48_003918</name>
</gene>
<dbReference type="Pfam" id="PF11784">
    <property type="entry name" value="DUF3320"/>
    <property type="match status" value="1"/>
</dbReference>
<evidence type="ECO:0000259" key="2">
    <source>
        <dbReference type="Pfam" id="PF18731"/>
    </source>
</evidence>
<dbReference type="InterPro" id="IPR021754">
    <property type="entry name" value="DUF3320"/>
</dbReference>
<protein>
    <recommendedName>
        <fullName evidence="5">Swt1-like HEPN domain-containing protein</fullName>
    </recommendedName>
</protein>
<name>A0ABU2CST8_9MICO</name>
<evidence type="ECO:0000259" key="1">
    <source>
        <dbReference type="Pfam" id="PF11784"/>
    </source>
</evidence>
<evidence type="ECO:0008006" key="5">
    <source>
        <dbReference type="Google" id="ProtNLM"/>
    </source>
</evidence>
<dbReference type="EMBL" id="JAVDYE010000001">
    <property type="protein sequence ID" value="MDR7384403.1"/>
    <property type="molecule type" value="Genomic_DNA"/>
</dbReference>
<evidence type="ECO:0000313" key="3">
    <source>
        <dbReference type="EMBL" id="MDR7384403.1"/>
    </source>
</evidence>
<sequence length="373" mass="41768">MSFVPRESVRFGLDHLAIRLDPIIGQGLAADLNGLPWTVVLTELDRSRGKQPRDYNAKDVQCQLRMLSERLGNLGYPFDNHARLVSTLANELRIVRNAEKHYDELTTMDAWRAHDTCVRLLTHFEDVPGAEVAASFRDEAIAAVVAESGTPVSPVAHNDALGAVKVEEVLPEPIDGANVDDEYVAPSEDVLTRADGNDTPTIGTERSMFEPWVPVVVGEVGMLDNVARKVNKDRVRAVATEIAEFEGPIHIDRLITLVAASFEVPRLTTKRRQKVDRQVRQLDLYLDADLFLWPSSIDRDSWTEFRPNISTTNREFLHISPVEIANASRFIEKRSPAITSDELDVDTLRTFGRKRRTKAVATHLESARMLAES</sequence>